<evidence type="ECO:0000313" key="2">
    <source>
        <dbReference type="EMBL" id="ALJ00735.1"/>
    </source>
</evidence>
<gene>
    <name evidence="2" type="ORF">DC20_19315</name>
</gene>
<dbReference type="KEGG" id="rti:DC20_19315"/>
<reference evidence="2 3" key="1">
    <citation type="submission" date="2015-08" db="EMBL/GenBank/DDBJ databases">
        <title>Complete genome sequence of Rufibacter tibetensis strain 1351t, a radiation-resistant bacterium from tibet plateau.</title>
        <authorList>
            <person name="Dai J."/>
        </authorList>
    </citation>
    <scope>NUCLEOTIDE SEQUENCE [LARGE SCALE GENOMIC DNA]</scope>
    <source>
        <strain evidence="2 3">1351</strain>
    </source>
</reference>
<dbReference type="Proteomes" id="UP000061382">
    <property type="component" value="Chromosome"/>
</dbReference>
<organism evidence="2 3">
    <name type="scientific">Rufibacter tibetensis</name>
    <dbReference type="NCBI Taxonomy" id="512763"/>
    <lineage>
        <taxon>Bacteria</taxon>
        <taxon>Pseudomonadati</taxon>
        <taxon>Bacteroidota</taxon>
        <taxon>Cytophagia</taxon>
        <taxon>Cytophagales</taxon>
        <taxon>Hymenobacteraceae</taxon>
        <taxon>Rufibacter</taxon>
    </lineage>
</organism>
<dbReference type="AlphaFoldDB" id="A0A0P0CFQ3"/>
<proteinExistence type="predicted"/>
<dbReference type="EMBL" id="CP012643">
    <property type="protein sequence ID" value="ALJ00735.1"/>
    <property type="molecule type" value="Genomic_DNA"/>
</dbReference>
<accession>A0A0P0CFQ3</accession>
<feature type="domain" description="DUF6970" evidence="1">
    <location>
        <begin position="25"/>
        <end position="101"/>
    </location>
</feature>
<evidence type="ECO:0000313" key="3">
    <source>
        <dbReference type="Proteomes" id="UP000061382"/>
    </source>
</evidence>
<sequence length="101" mass="10998">MVFSGCELVEIEKGVPRCVEKSIKRFSKTACHDDGANVMEYSFQGKTVYVFDMGTCGADLSSQVIDSECNELGRLGGITGNTQIGGVEFSTATFIRTVWQD</sequence>
<dbReference type="InterPro" id="IPR054243">
    <property type="entry name" value="DUF6970"/>
</dbReference>
<dbReference type="PATRIC" id="fig|512763.3.peg.4235"/>
<protein>
    <recommendedName>
        <fullName evidence="1">DUF6970 domain-containing protein</fullName>
    </recommendedName>
</protein>
<keyword evidence="3" id="KW-1185">Reference proteome</keyword>
<evidence type="ECO:0000259" key="1">
    <source>
        <dbReference type="Pfam" id="PF22311"/>
    </source>
</evidence>
<name>A0A0P0CFQ3_9BACT</name>
<dbReference type="Pfam" id="PF22311">
    <property type="entry name" value="DUF6970"/>
    <property type="match status" value="1"/>
</dbReference>